<evidence type="ECO:0000256" key="1">
    <source>
        <dbReference type="ARBA" id="ARBA00009023"/>
    </source>
</evidence>
<comment type="caution">
    <text evidence="4">The sequence shown here is derived from an EMBL/GenBank/DDBJ whole genome shotgun (WGS) entry which is preliminary data.</text>
</comment>
<dbReference type="NCBIfam" id="NF037995">
    <property type="entry name" value="TRAP_S1"/>
    <property type="match status" value="1"/>
</dbReference>
<dbReference type="InterPro" id="IPR018389">
    <property type="entry name" value="DctP_fam"/>
</dbReference>
<reference evidence="5" key="1">
    <citation type="journal article" date="2019" name="Int. J. Syst. Evol. Microbiol.">
        <title>The Global Catalogue of Microorganisms (GCM) 10K type strain sequencing project: providing services to taxonomists for standard genome sequencing and annotation.</title>
        <authorList>
            <consortium name="The Broad Institute Genomics Platform"/>
            <consortium name="The Broad Institute Genome Sequencing Center for Infectious Disease"/>
            <person name="Wu L."/>
            <person name="Ma J."/>
        </authorList>
    </citation>
    <scope>NUCLEOTIDE SEQUENCE [LARGE SCALE GENOMIC DNA]</scope>
    <source>
        <strain evidence="5">CCUG 56754</strain>
    </source>
</reference>
<gene>
    <name evidence="4" type="ORF">ACFQ3N_02675</name>
</gene>
<evidence type="ECO:0000256" key="3">
    <source>
        <dbReference type="ARBA" id="ARBA00022729"/>
    </source>
</evidence>
<evidence type="ECO:0000313" key="5">
    <source>
        <dbReference type="Proteomes" id="UP001597040"/>
    </source>
</evidence>
<accession>A0ABW3LJC9</accession>
<dbReference type="Proteomes" id="UP001597040">
    <property type="component" value="Unassembled WGS sequence"/>
</dbReference>
<proteinExistence type="inferred from homology"/>
<dbReference type="RefSeq" id="WP_390359288.1">
    <property type="nucleotide sequence ID" value="NZ_JBHTKJ010000007.1"/>
</dbReference>
<organism evidence="4 5">
    <name type="scientific">Virgibacillus byunsanensis</name>
    <dbReference type="NCBI Taxonomy" id="570945"/>
    <lineage>
        <taxon>Bacteria</taxon>
        <taxon>Bacillati</taxon>
        <taxon>Bacillota</taxon>
        <taxon>Bacilli</taxon>
        <taxon>Bacillales</taxon>
        <taxon>Bacillaceae</taxon>
        <taxon>Virgibacillus</taxon>
    </lineage>
</organism>
<dbReference type="PANTHER" id="PTHR33376">
    <property type="match status" value="1"/>
</dbReference>
<keyword evidence="2" id="KW-0813">Transport</keyword>
<dbReference type="InterPro" id="IPR038404">
    <property type="entry name" value="TRAP_DctP_sf"/>
</dbReference>
<dbReference type="EMBL" id="JBHTKJ010000007">
    <property type="protein sequence ID" value="MFD1037329.1"/>
    <property type="molecule type" value="Genomic_DNA"/>
</dbReference>
<dbReference type="Gene3D" id="3.40.190.170">
    <property type="entry name" value="Bacterial extracellular solute-binding protein, family 7"/>
    <property type="match status" value="1"/>
</dbReference>
<name>A0ABW3LJC9_9BACI</name>
<evidence type="ECO:0000256" key="2">
    <source>
        <dbReference type="ARBA" id="ARBA00022448"/>
    </source>
</evidence>
<comment type="similarity">
    <text evidence="1">Belongs to the bacterial solute-binding protein 7 family.</text>
</comment>
<dbReference type="PANTHER" id="PTHR33376:SF7">
    <property type="entry name" value="C4-DICARBOXYLATE-BINDING PROTEIN DCTB"/>
    <property type="match status" value="1"/>
</dbReference>
<keyword evidence="5" id="KW-1185">Reference proteome</keyword>
<sequence length="351" mass="38753">MVKMSWFKLFGIIGLILLFVVGCGSSDEAGGEGDGESVSEPDSETIKVAYNLPEEHAVGLFFETMADKIEEYTADTSISLEVQTFPNGQLYTDADTPDAISMGNAHIGQLNSGFIAGDKAAPLRVLDLPFLFESWDHVWAAEDGEYGRLFAQHLEEFDMKVLGWPAYGTVELFGNFPIQVPEDIQGKKMRAFGQGASLMLEEMGASPVSMSSQEIYQAVEHNTIDGFTTGPSSVVDRSLHEVSTHGSDLGLSFLSFQAVANIEWFNNLPEDVQDAVQKAADEAEEVNRETVFESEQKYKDELAELGVELYQATDEELELWREGASSRYESYRENAGEDGEEFLNAVEEAKQ</sequence>
<dbReference type="Pfam" id="PF03480">
    <property type="entry name" value="DctP"/>
    <property type="match status" value="1"/>
</dbReference>
<dbReference type="PROSITE" id="PS51257">
    <property type="entry name" value="PROKAR_LIPOPROTEIN"/>
    <property type="match status" value="1"/>
</dbReference>
<keyword evidence="3" id="KW-0732">Signal</keyword>
<evidence type="ECO:0000313" key="4">
    <source>
        <dbReference type="EMBL" id="MFD1037329.1"/>
    </source>
</evidence>
<protein>
    <submittedName>
        <fullName evidence="4">TRAP transporter substrate-binding protein</fullName>
    </submittedName>
</protein>